<dbReference type="Gene3D" id="3.40.50.850">
    <property type="entry name" value="Isochorismatase-like"/>
    <property type="match status" value="2"/>
</dbReference>
<evidence type="ECO:0000256" key="2">
    <source>
        <dbReference type="ARBA" id="ARBA00022801"/>
    </source>
</evidence>
<dbReference type="InterPro" id="IPR036380">
    <property type="entry name" value="Isochorismatase-like_sf"/>
</dbReference>
<dbReference type="EC" id="2.7.1.67" evidence="4"/>
<comment type="similarity">
    <text evidence="1">Belongs to the isochorismatase family.</text>
</comment>
<evidence type="ECO:0000313" key="4">
    <source>
        <dbReference type="EMBL" id="KAK3049028.1"/>
    </source>
</evidence>
<evidence type="ECO:0000256" key="1">
    <source>
        <dbReference type="ARBA" id="ARBA00006336"/>
    </source>
</evidence>
<dbReference type="GO" id="GO:0016787">
    <property type="term" value="F:hydrolase activity"/>
    <property type="evidence" value="ECO:0007669"/>
    <property type="project" value="UniProtKB-KW"/>
</dbReference>
<dbReference type="InterPro" id="IPR050272">
    <property type="entry name" value="Isochorismatase-like_hydrls"/>
</dbReference>
<dbReference type="Proteomes" id="UP001271007">
    <property type="component" value="Unassembled WGS sequence"/>
</dbReference>
<keyword evidence="5" id="KW-1185">Reference proteome</keyword>
<dbReference type="SUPFAM" id="SSF52499">
    <property type="entry name" value="Isochorismatase-like hydrolases"/>
    <property type="match status" value="1"/>
</dbReference>
<name>A0AAJ0DF64_9PEZI</name>
<accession>A0AAJ0DF64</accession>
<proteinExistence type="inferred from homology"/>
<evidence type="ECO:0000259" key="3">
    <source>
        <dbReference type="Pfam" id="PF00857"/>
    </source>
</evidence>
<keyword evidence="2" id="KW-0378">Hydrolase</keyword>
<comment type="caution">
    <text evidence="4">The sequence shown here is derived from an EMBL/GenBank/DDBJ whole genome shotgun (WGS) entry which is preliminary data.</text>
</comment>
<reference evidence="4" key="1">
    <citation type="submission" date="2023-04" db="EMBL/GenBank/DDBJ databases">
        <title>Black Yeasts Isolated from many extreme environments.</title>
        <authorList>
            <person name="Coleine C."/>
            <person name="Stajich J.E."/>
            <person name="Selbmann L."/>
        </authorList>
    </citation>
    <scope>NUCLEOTIDE SEQUENCE</scope>
    <source>
        <strain evidence="4">CCFEE 5312</strain>
    </source>
</reference>
<dbReference type="PANTHER" id="PTHR43540">
    <property type="entry name" value="PEROXYUREIDOACRYLATE/UREIDOACRYLATE AMIDOHYDROLASE-RELATED"/>
    <property type="match status" value="1"/>
</dbReference>
<dbReference type="Pfam" id="PF00857">
    <property type="entry name" value="Isochorismatase"/>
    <property type="match status" value="1"/>
</dbReference>
<dbReference type="PANTHER" id="PTHR43540:SF9">
    <property type="entry name" value="FAMILY HYDROLASE, PUTATIVE (AFU_ORTHOLOGUE AFUA_2G08700)-RELATED"/>
    <property type="match status" value="1"/>
</dbReference>
<gene>
    <name evidence="4" type="primary">PIK1_2</name>
    <name evidence="4" type="ORF">LTR09_009682</name>
</gene>
<sequence>MSNSANGQDAAEDDDPVVAGNATNFWLLTQQHGWDLTHPEDLKSPRPDTKLRLETTTAPVTIDPAKTALVIVDMQNFFLSAARGDISGSQGKHTSRMDYLGNHAGGIRCPAPTISRIFGFDMAEEQKNSKTAFCESKGSLGVGQSIGDVVLADGTTVAAGRMLMRDEWNTALHDPLEAPFRESQQMSLPDARFHKARLSGLWAGPTDCLEFLDGRGIRTLLFGGINTDQCVLASIQDASNRGFDTVFLEDGCGTDSPDFASEMVAFNCRKSWGFVSSCESLARSTESMKH</sequence>
<dbReference type="EMBL" id="JAWDJX010000043">
    <property type="protein sequence ID" value="KAK3049028.1"/>
    <property type="molecule type" value="Genomic_DNA"/>
</dbReference>
<dbReference type="InterPro" id="IPR000868">
    <property type="entry name" value="Isochorismatase-like_dom"/>
</dbReference>
<organism evidence="4 5">
    <name type="scientific">Extremus antarcticus</name>
    <dbReference type="NCBI Taxonomy" id="702011"/>
    <lineage>
        <taxon>Eukaryota</taxon>
        <taxon>Fungi</taxon>
        <taxon>Dikarya</taxon>
        <taxon>Ascomycota</taxon>
        <taxon>Pezizomycotina</taxon>
        <taxon>Dothideomycetes</taxon>
        <taxon>Dothideomycetidae</taxon>
        <taxon>Mycosphaerellales</taxon>
        <taxon>Extremaceae</taxon>
        <taxon>Extremus</taxon>
    </lineage>
</organism>
<dbReference type="GO" id="GO:0004430">
    <property type="term" value="F:1-phosphatidylinositol 4-kinase activity"/>
    <property type="evidence" value="ECO:0007669"/>
    <property type="project" value="UniProtKB-EC"/>
</dbReference>
<protein>
    <submittedName>
        <fullName evidence="4">Phosphatidylinositol 4-kinase pik1alpha (PI4-kinase)(PtdIns-4-kinase)</fullName>
        <ecNumber evidence="4">2.7.1.67</ecNumber>
    </submittedName>
</protein>
<keyword evidence="4" id="KW-0808">Transferase</keyword>
<feature type="domain" description="Isochorismatase-like" evidence="3">
    <location>
        <begin position="175"/>
        <end position="261"/>
    </location>
</feature>
<evidence type="ECO:0000313" key="5">
    <source>
        <dbReference type="Proteomes" id="UP001271007"/>
    </source>
</evidence>
<dbReference type="AlphaFoldDB" id="A0AAJ0DF64"/>